<evidence type="ECO:0000313" key="3">
    <source>
        <dbReference type="Proteomes" id="UP000190696"/>
    </source>
</evidence>
<dbReference type="CDD" id="cd00093">
    <property type="entry name" value="HTH_XRE"/>
    <property type="match status" value="1"/>
</dbReference>
<reference evidence="2 3" key="1">
    <citation type="submission" date="2017-01" db="EMBL/GenBank/DDBJ databases">
        <title>Bacillus cereus isolates.</title>
        <authorList>
            <person name="Beno S.M."/>
        </authorList>
    </citation>
    <scope>NUCLEOTIDE SEQUENCE [LARGE SCALE GENOMIC DNA]</scope>
    <source>
        <strain evidence="2 3">FSL W7-1108</strain>
    </source>
</reference>
<dbReference type="InterPro" id="IPR010982">
    <property type="entry name" value="Lambda_DNA-bd_dom_sf"/>
</dbReference>
<dbReference type="Proteomes" id="UP000190696">
    <property type="component" value="Unassembled WGS sequence"/>
</dbReference>
<dbReference type="RefSeq" id="WP_078176912.1">
    <property type="nucleotide sequence ID" value="NZ_MUAI01000030.1"/>
</dbReference>
<sequence length="75" mass="8786">MCKNNRSTVFRKIREEHSISIGEIARDLNIKKGVLQEIECTKKSTNAERAKIIANYFNLPVEELFIPTYYRARII</sequence>
<dbReference type="Gene3D" id="1.10.260.40">
    <property type="entry name" value="lambda repressor-like DNA-binding domains"/>
    <property type="match status" value="1"/>
</dbReference>
<dbReference type="EMBL" id="MUAI01000030">
    <property type="protein sequence ID" value="OOR03994.1"/>
    <property type="molecule type" value="Genomic_DNA"/>
</dbReference>
<gene>
    <name evidence="2" type="ORF">BW900_24240</name>
</gene>
<dbReference type="AlphaFoldDB" id="A0A1S9T1U8"/>
<proteinExistence type="predicted"/>
<dbReference type="InterPro" id="IPR001387">
    <property type="entry name" value="Cro/C1-type_HTH"/>
</dbReference>
<evidence type="ECO:0000313" key="2">
    <source>
        <dbReference type="EMBL" id="OOR03994.1"/>
    </source>
</evidence>
<comment type="caution">
    <text evidence="2">The sequence shown here is derived from an EMBL/GenBank/DDBJ whole genome shotgun (WGS) entry which is preliminary data.</text>
</comment>
<protein>
    <submittedName>
        <fullName evidence="2">Transcriptional regulator</fullName>
    </submittedName>
</protein>
<dbReference type="SMART" id="SM00530">
    <property type="entry name" value="HTH_XRE"/>
    <property type="match status" value="1"/>
</dbReference>
<accession>A0A1S9T1U8</accession>
<dbReference type="GO" id="GO:0003677">
    <property type="term" value="F:DNA binding"/>
    <property type="evidence" value="ECO:0007669"/>
    <property type="project" value="InterPro"/>
</dbReference>
<name>A0A1S9T1U8_BACMY</name>
<organism evidence="2 3">
    <name type="scientific">Bacillus mycoides</name>
    <dbReference type="NCBI Taxonomy" id="1405"/>
    <lineage>
        <taxon>Bacteria</taxon>
        <taxon>Bacillati</taxon>
        <taxon>Bacillota</taxon>
        <taxon>Bacilli</taxon>
        <taxon>Bacillales</taxon>
        <taxon>Bacillaceae</taxon>
        <taxon>Bacillus</taxon>
        <taxon>Bacillus cereus group</taxon>
    </lineage>
</organism>
<dbReference type="SUPFAM" id="SSF47413">
    <property type="entry name" value="lambda repressor-like DNA-binding domains"/>
    <property type="match status" value="1"/>
</dbReference>
<feature type="domain" description="HTH cro/C1-type" evidence="1">
    <location>
        <begin position="10"/>
        <end position="64"/>
    </location>
</feature>
<dbReference type="Pfam" id="PF01381">
    <property type="entry name" value="HTH_3"/>
    <property type="match status" value="1"/>
</dbReference>
<evidence type="ECO:0000259" key="1">
    <source>
        <dbReference type="PROSITE" id="PS50943"/>
    </source>
</evidence>
<dbReference type="PROSITE" id="PS50943">
    <property type="entry name" value="HTH_CROC1"/>
    <property type="match status" value="1"/>
</dbReference>